<evidence type="ECO:0000256" key="7">
    <source>
        <dbReference type="ARBA" id="ARBA00022630"/>
    </source>
</evidence>
<evidence type="ECO:0000256" key="12">
    <source>
        <dbReference type="ARBA" id="ARBA00023014"/>
    </source>
</evidence>
<dbReference type="OrthoDB" id="9792592at2"/>
<evidence type="ECO:0000256" key="2">
    <source>
        <dbReference type="ARBA" id="ARBA00001966"/>
    </source>
</evidence>
<dbReference type="InterPro" id="IPR041854">
    <property type="entry name" value="BFD-like_2Fe2S-bd_dom_sf"/>
</dbReference>
<comment type="caution">
    <text evidence="16">The sequence shown here is derived from an EMBL/GenBank/DDBJ whole genome shotgun (WGS) entry which is preliminary data.</text>
</comment>
<comment type="pathway">
    <text evidence="4">Nitrogen metabolism; nitrate reduction (assimilation).</text>
</comment>
<evidence type="ECO:0000256" key="10">
    <source>
        <dbReference type="ARBA" id="ARBA00023002"/>
    </source>
</evidence>
<dbReference type="Proteomes" id="UP000214646">
    <property type="component" value="Unassembled WGS sequence"/>
</dbReference>
<evidence type="ECO:0000256" key="11">
    <source>
        <dbReference type="ARBA" id="ARBA00023004"/>
    </source>
</evidence>
<feature type="domain" description="NADH-rubredoxin oxidoreductase C-terminal" evidence="15">
    <location>
        <begin position="325"/>
        <end position="389"/>
    </location>
</feature>
<comment type="cofactor">
    <cofactor evidence="1">
        <name>siroheme</name>
        <dbReference type="ChEBI" id="CHEBI:60052"/>
    </cofactor>
</comment>
<comment type="similarity">
    <text evidence="5">Belongs to the nitrite and sulfite reductase 4Fe-4S domain family.</text>
</comment>
<evidence type="ECO:0000259" key="13">
    <source>
        <dbReference type="Pfam" id="PF04324"/>
    </source>
</evidence>
<accession>A0A225DYB9</accession>
<keyword evidence="6" id="KW-0349">Heme</keyword>
<dbReference type="Gene3D" id="3.50.50.60">
    <property type="entry name" value="FAD/NAD(P)-binding domain"/>
    <property type="match status" value="2"/>
</dbReference>
<dbReference type="PANTHER" id="PTHR43809:SF1">
    <property type="entry name" value="NITRITE REDUCTASE (NADH) LARGE SUBUNIT"/>
    <property type="match status" value="1"/>
</dbReference>
<dbReference type="InterPro" id="IPR052034">
    <property type="entry name" value="NasD-like"/>
</dbReference>
<keyword evidence="9" id="KW-0274">FAD</keyword>
<dbReference type="RefSeq" id="WP_088251602.1">
    <property type="nucleotide sequence ID" value="NZ_NIDE01000001.1"/>
</dbReference>
<organism evidence="16 17">
    <name type="scientific">Fimbriiglobus ruber</name>
    <dbReference type="NCBI Taxonomy" id="1908690"/>
    <lineage>
        <taxon>Bacteria</taxon>
        <taxon>Pseudomonadati</taxon>
        <taxon>Planctomycetota</taxon>
        <taxon>Planctomycetia</taxon>
        <taxon>Gemmatales</taxon>
        <taxon>Gemmataceae</taxon>
        <taxon>Fimbriiglobus</taxon>
    </lineage>
</organism>
<dbReference type="Pfam" id="PF04324">
    <property type="entry name" value="Fer2_BFD"/>
    <property type="match status" value="1"/>
</dbReference>
<feature type="domain" description="FAD/NAD(P)-binding" evidence="14">
    <location>
        <begin position="5"/>
        <end position="289"/>
    </location>
</feature>
<reference evidence="17" key="1">
    <citation type="submission" date="2017-06" db="EMBL/GenBank/DDBJ databases">
        <title>Genome analysis of Fimbriiglobus ruber SP5, the first member of the order Planctomycetales with confirmed chitinolytic capability.</title>
        <authorList>
            <person name="Ravin N.V."/>
            <person name="Rakitin A.L."/>
            <person name="Ivanova A.A."/>
            <person name="Beletsky A.V."/>
            <person name="Kulichevskaya I.S."/>
            <person name="Mardanov A.V."/>
            <person name="Dedysh S.N."/>
        </authorList>
    </citation>
    <scope>NUCLEOTIDE SEQUENCE [LARGE SCALE GENOMIC DNA]</scope>
    <source>
        <strain evidence="17">SP5</strain>
    </source>
</reference>
<evidence type="ECO:0000256" key="6">
    <source>
        <dbReference type="ARBA" id="ARBA00022617"/>
    </source>
</evidence>
<dbReference type="Gene3D" id="3.30.390.30">
    <property type="match status" value="1"/>
</dbReference>
<dbReference type="GO" id="GO:0051536">
    <property type="term" value="F:iron-sulfur cluster binding"/>
    <property type="evidence" value="ECO:0007669"/>
    <property type="project" value="UniProtKB-KW"/>
</dbReference>
<evidence type="ECO:0000259" key="14">
    <source>
        <dbReference type="Pfam" id="PF07992"/>
    </source>
</evidence>
<dbReference type="EMBL" id="NIDE01000001">
    <property type="protein sequence ID" value="OWK46361.1"/>
    <property type="molecule type" value="Genomic_DNA"/>
</dbReference>
<evidence type="ECO:0000313" key="16">
    <source>
        <dbReference type="EMBL" id="OWK46361.1"/>
    </source>
</evidence>
<dbReference type="Pfam" id="PF18267">
    <property type="entry name" value="Rubredoxin_C"/>
    <property type="match status" value="1"/>
</dbReference>
<evidence type="ECO:0000256" key="9">
    <source>
        <dbReference type="ARBA" id="ARBA00022827"/>
    </source>
</evidence>
<dbReference type="PRINTS" id="PR00368">
    <property type="entry name" value="FADPNR"/>
</dbReference>
<dbReference type="InterPro" id="IPR007419">
    <property type="entry name" value="BFD-like_2Fe2S-bd_dom"/>
</dbReference>
<dbReference type="PRINTS" id="PR00411">
    <property type="entry name" value="PNDRDTASEI"/>
</dbReference>
<dbReference type="AlphaFoldDB" id="A0A225DYB9"/>
<dbReference type="SUPFAM" id="SSF51905">
    <property type="entry name" value="FAD/NAD(P)-binding domain"/>
    <property type="match status" value="2"/>
</dbReference>
<evidence type="ECO:0000313" key="17">
    <source>
        <dbReference type="Proteomes" id="UP000214646"/>
    </source>
</evidence>
<dbReference type="GO" id="GO:0016491">
    <property type="term" value="F:oxidoreductase activity"/>
    <property type="evidence" value="ECO:0007669"/>
    <property type="project" value="UniProtKB-KW"/>
</dbReference>
<dbReference type="GO" id="GO:0046872">
    <property type="term" value="F:metal ion binding"/>
    <property type="evidence" value="ECO:0007669"/>
    <property type="project" value="UniProtKB-KW"/>
</dbReference>
<evidence type="ECO:0000259" key="15">
    <source>
        <dbReference type="Pfam" id="PF18267"/>
    </source>
</evidence>
<dbReference type="InterPro" id="IPR041575">
    <property type="entry name" value="Rubredoxin_C"/>
</dbReference>
<keyword evidence="8" id="KW-0479">Metal-binding</keyword>
<name>A0A225DYB9_9BACT</name>
<evidence type="ECO:0000256" key="5">
    <source>
        <dbReference type="ARBA" id="ARBA00010429"/>
    </source>
</evidence>
<protein>
    <submittedName>
        <fullName evidence="16">Nitrite reductase [NAD(P)H] large subunit</fullName>
    </submittedName>
</protein>
<dbReference type="Pfam" id="PF07992">
    <property type="entry name" value="Pyr_redox_2"/>
    <property type="match status" value="1"/>
</dbReference>
<evidence type="ECO:0000256" key="4">
    <source>
        <dbReference type="ARBA" id="ARBA00005096"/>
    </source>
</evidence>
<comment type="cofactor">
    <cofactor evidence="3">
        <name>FAD</name>
        <dbReference type="ChEBI" id="CHEBI:57692"/>
    </cofactor>
</comment>
<evidence type="ECO:0000256" key="3">
    <source>
        <dbReference type="ARBA" id="ARBA00001974"/>
    </source>
</evidence>
<feature type="domain" description="BFD-like [2Fe-2S]-binding" evidence="13">
    <location>
        <begin position="419"/>
        <end position="465"/>
    </location>
</feature>
<comment type="cofactor">
    <cofactor evidence="2">
        <name>[4Fe-4S] cluster</name>
        <dbReference type="ChEBI" id="CHEBI:49883"/>
    </cofactor>
</comment>
<proteinExistence type="inferred from homology"/>
<dbReference type="InterPro" id="IPR023753">
    <property type="entry name" value="FAD/NAD-binding_dom"/>
</dbReference>
<evidence type="ECO:0000256" key="1">
    <source>
        <dbReference type="ARBA" id="ARBA00001929"/>
    </source>
</evidence>
<gene>
    <name evidence="16" type="ORF">FRUB_00060</name>
</gene>
<dbReference type="PANTHER" id="PTHR43809">
    <property type="entry name" value="NITRITE REDUCTASE (NADH) LARGE SUBUNIT"/>
    <property type="match status" value="1"/>
</dbReference>
<sequence length="478" mass="50763">MTRQKLAIIGNGMATGRLLDELARRGGLGSFEVSVFGEEPHGCYNRILLNRVLEGGHVDDITLKPVGWYADKGVKYYPGLAVNRLSHAAQRLWTTDGREHYFDMAVFATGSLPRVPTVEGYKGADGKPKEGVFAYRTVTDVERMRDHARPGMNAVVVGGGLLGLEAAKGLADLGLSVTVAHIFDTLMNRQVDKLGGQFLRRAIERLGITVRTSANTKTVLGAKRVEALEFGGGEQLPTDMVVFASGIKARVDLAKDSDVPTNAGILVDDRLETHLPGLYAVGECAEHNGTVYGTVQPIYEQCSVLADTLTGSNPTARYRGSKVYTKLKVAGVEVASMGAVDAEQVDDEVVQIVEEKRGAYRKIIVRDGRLAGAVLVGDSSAAAVLVRLFDNRSPLPPDRLEVLSPGWSSGGPAGSDPEVCNCHHVSTSTLVGEIRGGCDTLARLSAKTKAGTGCGSCRGQLADLILKNAPVVAGRGKG</sequence>
<keyword evidence="12" id="KW-0411">Iron-sulfur</keyword>
<keyword evidence="17" id="KW-1185">Reference proteome</keyword>
<dbReference type="InterPro" id="IPR036188">
    <property type="entry name" value="FAD/NAD-bd_sf"/>
</dbReference>
<keyword evidence="10" id="KW-0560">Oxidoreductase</keyword>
<keyword evidence="11" id="KW-0408">Iron</keyword>
<dbReference type="Gene3D" id="1.10.10.1100">
    <property type="entry name" value="BFD-like [2Fe-2S]-binding domain"/>
    <property type="match status" value="1"/>
</dbReference>
<keyword evidence="7" id="KW-0285">Flavoprotein</keyword>
<dbReference type="InterPro" id="IPR016156">
    <property type="entry name" value="FAD/NAD-linked_Rdtase_dimer_sf"/>
</dbReference>
<evidence type="ECO:0000256" key="8">
    <source>
        <dbReference type="ARBA" id="ARBA00022723"/>
    </source>
</evidence>